<proteinExistence type="predicted"/>
<sequence length="64" mass="7423">MIISYSPVGCGETLIEHRFKLQLASSHYFDPAFHQRFAEQDRRISTNPIYYISPAVREYSSAAR</sequence>
<feature type="non-terminal residue" evidence="1">
    <location>
        <position position="64"/>
    </location>
</feature>
<dbReference type="EMBL" id="JACEIK010007976">
    <property type="protein sequence ID" value="MCE3050889.1"/>
    <property type="molecule type" value="Genomic_DNA"/>
</dbReference>
<protein>
    <submittedName>
        <fullName evidence="1">Uncharacterized protein</fullName>
    </submittedName>
</protein>
<organism evidence="1 2">
    <name type="scientific">Datura stramonium</name>
    <name type="common">Jimsonweed</name>
    <name type="synonym">Common thornapple</name>
    <dbReference type="NCBI Taxonomy" id="4076"/>
    <lineage>
        <taxon>Eukaryota</taxon>
        <taxon>Viridiplantae</taxon>
        <taxon>Streptophyta</taxon>
        <taxon>Embryophyta</taxon>
        <taxon>Tracheophyta</taxon>
        <taxon>Spermatophyta</taxon>
        <taxon>Magnoliopsida</taxon>
        <taxon>eudicotyledons</taxon>
        <taxon>Gunneridae</taxon>
        <taxon>Pentapetalae</taxon>
        <taxon>asterids</taxon>
        <taxon>lamiids</taxon>
        <taxon>Solanales</taxon>
        <taxon>Solanaceae</taxon>
        <taxon>Solanoideae</taxon>
        <taxon>Datureae</taxon>
        <taxon>Datura</taxon>
    </lineage>
</organism>
<accession>A0ABS8WL64</accession>
<reference evidence="1 2" key="1">
    <citation type="journal article" date="2021" name="BMC Genomics">
        <title>Datura genome reveals duplications of psychoactive alkaloid biosynthetic genes and high mutation rate following tissue culture.</title>
        <authorList>
            <person name="Rajewski A."/>
            <person name="Carter-House D."/>
            <person name="Stajich J."/>
            <person name="Litt A."/>
        </authorList>
    </citation>
    <scope>NUCLEOTIDE SEQUENCE [LARGE SCALE GENOMIC DNA]</scope>
    <source>
        <strain evidence="1">AR-01</strain>
    </source>
</reference>
<comment type="caution">
    <text evidence="1">The sequence shown here is derived from an EMBL/GenBank/DDBJ whole genome shotgun (WGS) entry which is preliminary data.</text>
</comment>
<name>A0ABS8WL64_DATST</name>
<evidence type="ECO:0000313" key="2">
    <source>
        <dbReference type="Proteomes" id="UP000823775"/>
    </source>
</evidence>
<keyword evidence="2" id="KW-1185">Reference proteome</keyword>
<gene>
    <name evidence="1" type="ORF">HAX54_048356</name>
</gene>
<evidence type="ECO:0000313" key="1">
    <source>
        <dbReference type="EMBL" id="MCE3050889.1"/>
    </source>
</evidence>
<dbReference type="Proteomes" id="UP000823775">
    <property type="component" value="Unassembled WGS sequence"/>
</dbReference>